<sequence length="284" mass="31967">MSNGTIVLDVGGTLFKTLTSTLFSVRGSRFDTILSGTWLPQHDGSYFLDLDPTYFGRVLNHLRGGASLYPGLGSWEETEIDRLRMLLRLDITAAQSTPTWDYLNCDVGLLLVIHARVVAIEAKVPVMRYVRTMQPCDQYCVRLTANGRKSDVVLDFTSHKDRRPQYQALRYDTTIPCWRDRSVQRDMFKGTCLQDDNPHNHSFPLDVDLLVTWHRESRTLSIACEGAVSSMSFPATGFSDEQPFYPTVGLLRVGRWSTTSHYGPGPIQNTSIEAHLRPLPGPLS</sequence>
<dbReference type="VEuPathDB" id="FungiDB:SDRG_02226"/>
<name>T0R1V1_SAPDV</name>
<dbReference type="AlphaFoldDB" id="T0R1V1"/>
<dbReference type="PANTHER" id="PTHR11145">
    <property type="entry name" value="BTB/POZ DOMAIN-CONTAINING ADAPTER FOR CUL3-MEDIATED RHOA DEGRADATION PROTEIN FAMILY MEMBER"/>
    <property type="match status" value="1"/>
</dbReference>
<dbReference type="InterPro" id="IPR003131">
    <property type="entry name" value="T1-type_BTB"/>
</dbReference>
<dbReference type="SUPFAM" id="SSF54695">
    <property type="entry name" value="POZ domain"/>
    <property type="match status" value="1"/>
</dbReference>
<protein>
    <recommendedName>
        <fullName evidence="1">Potassium channel tetramerisation-type BTB domain-containing protein</fullName>
    </recommendedName>
</protein>
<organism evidence="2 3">
    <name type="scientific">Saprolegnia diclina (strain VS20)</name>
    <dbReference type="NCBI Taxonomy" id="1156394"/>
    <lineage>
        <taxon>Eukaryota</taxon>
        <taxon>Sar</taxon>
        <taxon>Stramenopiles</taxon>
        <taxon>Oomycota</taxon>
        <taxon>Saprolegniomycetes</taxon>
        <taxon>Saprolegniales</taxon>
        <taxon>Saprolegniaceae</taxon>
        <taxon>Saprolegnia</taxon>
    </lineage>
</organism>
<dbReference type="RefSeq" id="XP_008606024.1">
    <property type="nucleotide sequence ID" value="XM_008607802.1"/>
</dbReference>
<evidence type="ECO:0000313" key="3">
    <source>
        <dbReference type="Proteomes" id="UP000030762"/>
    </source>
</evidence>
<gene>
    <name evidence="2" type="ORF">SDRG_02226</name>
</gene>
<accession>T0R1V1</accession>
<evidence type="ECO:0000259" key="1">
    <source>
        <dbReference type="Pfam" id="PF02214"/>
    </source>
</evidence>
<dbReference type="GO" id="GO:0051260">
    <property type="term" value="P:protein homooligomerization"/>
    <property type="evidence" value="ECO:0007669"/>
    <property type="project" value="InterPro"/>
</dbReference>
<dbReference type="OMA" id="RTMQPCD"/>
<dbReference type="GeneID" id="19942953"/>
<evidence type="ECO:0000313" key="2">
    <source>
        <dbReference type="EMBL" id="EQC40325.1"/>
    </source>
</evidence>
<dbReference type="CDD" id="cd18316">
    <property type="entry name" value="BTB_POZ_KCTD-like"/>
    <property type="match status" value="1"/>
</dbReference>
<dbReference type="InterPro" id="IPR045068">
    <property type="entry name" value="BACURD1-3"/>
</dbReference>
<reference evidence="2 3" key="1">
    <citation type="submission" date="2012-04" db="EMBL/GenBank/DDBJ databases">
        <title>The Genome Sequence of Saprolegnia declina VS20.</title>
        <authorList>
            <consortium name="The Broad Institute Genome Sequencing Platform"/>
            <person name="Russ C."/>
            <person name="Nusbaum C."/>
            <person name="Tyler B."/>
            <person name="van West P."/>
            <person name="Dieguez-Uribeondo J."/>
            <person name="de Bruijn I."/>
            <person name="Tripathy S."/>
            <person name="Jiang R."/>
            <person name="Young S.K."/>
            <person name="Zeng Q."/>
            <person name="Gargeya S."/>
            <person name="Fitzgerald M."/>
            <person name="Haas B."/>
            <person name="Abouelleil A."/>
            <person name="Alvarado L."/>
            <person name="Arachchi H.M."/>
            <person name="Berlin A."/>
            <person name="Chapman S.B."/>
            <person name="Goldberg J."/>
            <person name="Griggs A."/>
            <person name="Gujja S."/>
            <person name="Hansen M."/>
            <person name="Howarth C."/>
            <person name="Imamovic A."/>
            <person name="Larimer J."/>
            <person name="McCowen C."/>
            <person name="Montmayeur A."/>
            <person name="Murphy C."/>
            <person name="Neiman D."/>
            <person name="Pearson M."/>
            <person name="Priest M."/>
            <person name="Roberts A."/>
            <person name="Saif S."/>
            <person name="Shea T."/>
            <person name="Sisk P."/>
            <person name="Sykes S."/>
            <person name="Wortman J."/>
            <person name="Nusbaum C."/>
            <person name="Birren B."/>
        </authorList>
    </citation>
    <scope>NUCLEOTIDE SEQUENCE [LARGE SCALE GENOMIC DNA]</scope>
    <source>
        <strain evidence="2 3">VS20</strain>
    </source>
</reference>
<dbReference type="InParanoid" id="T0R1V1"/>
<dbReference type="Pfam" id="PF02214">
    <property type="entry name" value="BTB_2"/>
    <property type="match status" value="1"/>
</dbReference>
<dbReference type="EMBL" id="JH767136">
    <property type="protein sequence ID" value="EQC40325.1"/>
    <property type="molecule type" value="Genomic_DNA"/>
</dbReference>
<dbReference type="Proteomes" id="UP000030762">
    <property type="component" value="Unassembled WGS sequence"/>
</dbReference>
<dbReference type="Gene3D" id="3.30.710.10">
    <property type="entry name" value="Potassium Channel Kv1.1, Chain A"/>
    <property type="match status" value="1"/>
</dbReference>
<feature type="domain" description="Potassium channel tetramerisation-type BTB" evidence="1">
    <location>
        <begin position="6"/>
        <end position="68"/>
    </location>
</feature>
<dbReference type="PANTHER" id="PTHR11145:SF8">
    <property type="entry name" value="RE57120P"/>
    <property type="match status" value="1"/>
</dbReference>
<keyword evidence="3" id="KW-1185">Reference proteome</keyword>
<proteinExistence type="predicted"/>
<dbReference type="InterPro" id="IPR011333">
    <property type="entry name" value="SKP1/BTB/POZ_sf"/>
</dbReference>
<dbReference type="OrthoDB" id="2414723at2759"/>